<organism evidence="1 2">
    <name type="scientific">Brachionus plicatilis</name>
    <name type="common">Marine rotifer</name>
    <name type="synonym">Brachionus muelleri</name>
    <dbReference type="NCBI Taxonomy" id="10195"/>
    <lineage>
        <taxon>Eukaryota</taxon>
        <taxon>Metazoa</taxon>
        <taxon>Spiralia</taxon>
        <taxon>Gnathifera</taxon>
        <taxon>Rotifera</taxon>
        <taxon>Eurotatoria</taxon>
        <taxon>Monogononta</taxon>
        <taxon>Pseudotrocha</taxon>
        <taxon>Ploima</taxon>
        <taxon>Brachionidae</taxon>
        <taxon>Brachionus</taxon>
    </lineage>
</organism>
<dbReference type="AlphaFoldDB" id="A0A3M7R8S2"/>
<name>A0A3M7R8S2_BRAPC</name>
<proteinExistence type="predicted"/>
<evidence type="ECO:0000313" key="2">
    <source>
        <dbReference type="Proteomes" id="UP000276133"/>
    </source>
</evidence>
<dbReference type="EMBL" id="REGN01004012">
    <property type="protein sequence ID" value="RNA19628.1"/>
    <property type="molecule type" value="Genomic_DNA"/>
</dbReference>
<gene>
    <name evidence="1" type="ORF">BpHYR1_051987</name>
</gene>
<comment type="caution">
    <text evidence="1">The sequence shown here is derived from an EMBL/GenBank/DDBJ whole genome shotgun (WGS) entry which is preliminary data.</text>
</comment>
<dbReference type="Proteomes" id="UP000276133">
    <property type="component" value="Unassembled WGS sequence"/>
</dbReference>
<protein>
    <submittedName>
        <fullName evidence="1">Uncharacterized protein</fullName>
    </submittedName>
</protein>
<sequence>IPLDLLIENEAEPTDVIYESDESSQENIVVKLLVEGLQEKLRQVYKNVEKNRDFMDNKSRIQDDRNIKPVENNLDDMVMINQPKMKKVLSRKLSPKREGPFVV</sequence>
<keyword evidence="2" id="KW-1185">Reference proteome</keyword>
<feature type="non-terminal residue" evidence="1">
    <location>
        <position position="1"/>
    </location>
</feature>
<evidence type="ECO:0000313" key="1">
    <source>
        <dbReference type="EMBL" id="RNA19628.1"/>
    </source>
</evidence>
<reference evidence="1 2" key="1">
    <citation type="journal article" date="2018" name="Sci. Rep.">
        <title>Genomic signatures of local adaptation to the degree of environmental predictability in rotifers.</title>
        <authorList>
            <person name="Franch-Gras L."/>
            <person name="Hahn C."/>
            <person name="Garcia-Roger E.M."/>
            <person name="Carmona M.J."/>
            <person name="Serra M."/>
            <person name="Gomez A."/>
        </authorList>
    </citation>
    <scope>NUCLEOTIDE SEQUENCE [LARGE SCALE GENOMIC DNA]</scope>
    <source>
        <strain evidence="1">HYR1</strain>
    </source>
</reference>
<accession>A0A3M7R8S2</accession>